<dbReference type="Proteomes" id="UP000000438">
    <property type="component" value="Chromosome"/>
</dbReference>
<dbReference type="HOGENOM" id="CLU_2766250_0_0_2"/>
<dbReference type="KEGG" id="pto:PTO0337"/>
<dbReference type="PaxDb" id="263820-PTO0337"/>
<name>Q6L280_PICTO</name>
<dbReference type="STRING" id="263820.PTO0337"/>
<feature type="transmembrane region" description="Helical" evidence="1">
    <location>
        <begin position="41"/>
        <end position="59"/>
    </location>
</feature>
<keyword evidence="1" id="KW-0472">Membrane</keyword>
<gene>
    <name evidence="2" type="ordered locus">PTO0337</name>
</gene>
<reference evidence="2 3" key="1">
    <citation type="journal article" date="2004" name="Proc. Natl. Acad. Sci. U.S.A.">
        <title>Genome sequence of Picrophilus torridus and its implications for life around pH 0.</title>
        <authorList>
            <person name="Futterer O."/>
            <person name="Angelov A."/>
            <person name="Liesegang H."/>
            <person name="Gottschalk G."/>
            <person name="Schleper C."/>
            <person name="Schepers B."/>
            <person name="Dock C."/>
            <person name="Antranikian G."/>
            <person name="Liebl W."/>
        </authorList>
    </citation>
    <scope>NUCLEOTIDE SEQUENCE [LARGE SCALE GENOMIC DNA]</scope>
    <source>
        <strain evidence="3">ATCC 700027 / DSM 9790 / JCM 10055 / NBRC 100828</strain>
    </source>
</reference>
<feature type="transmembrane region" description="Helical" evidence="1">
    <location>
        <begin position="7"/>
        <end position="29"/>
    </location>
</feature>
<sequence length="69" mass="7824">MERPVKFIIANITIGVITVIYVVYVISIIKRYELNPVPYNIIAGILGFSFALTMALWVITMRSPNNSHK</sequence>
<dbReference type="RefSeq" id="WP_011177138.1">
    <property type="nucleotide sequence ID" value="NZ_FWYE01000001.1"/>
</dbReference>
<dbReference type="AlphaFoldDB" id="Q6L280"/>
<accession>Q6L280</accession>
<evidence type="ECO:0000313" key="3">
    <source>
        <dbReference type="Proteomes" id="UP000000438"/>
    </source>
</evidence>
<evidence type="ECO:0000313" key="2">
    <source>
        <dbReference type="EMBL" id="AAT42922.1"/>
    </source>
</evidence>
<keyword evidence="1" id="KW-0812">Transmembrane</keyword>
<keyword evidence="1" id="KW-1133">Transmembrane helix</keyword>
<protein>
    <submittedName>
        <fullName evidence="2">Hypothetical membrane protein</fullName>
    </submittedName>
</protein>
<dbReference type="EMBL" id="AE017261">
    <property type="protein sequence ID" value="AAT42922.1"/>
    <property type="molecule type" value="Genomic_DNA"/>
</dbReference>
<organism evidence="2 3">
    <name type="scientific">Picrophilus torridus (strain ATCC 700027 / DSM 9790 / JCM 10055 / NBRC 100828 / KAW 2/3)</name>
    <dbReference type="NCBI Taxonomy" id="1122961"/>
    <lineage>
        <taxon>Archaea</taxon>
        <taxon>Methanobacteriati</taxon>
        <taxon>Thermoplasmatota</taxon>
        <taxon>Thermoplasmata</taxon>
        <taxon>Thermoplasmatales</taxon>
        <taxon>Picrophilaceae</taxon>
        <taxon>Picrophilus</taxon>
    </lineage>
</organism>
<proteinExistence type="predicted"/>
<dbReference type="InParanoid" id="Q6L280"/>
<evidence type="ECO:0000256" key="1">
    <source>
        <dbReference type="SAM" id="Phobius"/>
    </source>
</evidence>